<accession>A0A9P4PZW5</accession>
<gene>
    <name evidence="5" type="ORF">K431DRAFT_236523</name>
</gene>
<dbReference type="PANTHER" id="PTHR43963">
    <property type="entry name" value="CARBONYL REDUCTASE 1-RELATED"/>
    <property type="match status" value="1"/>
</dbReference>
<keyword evidence="2" id="KW-0521">NADP</keyword>
<keyword evidence="3" id="KW-0560">Oxidoreductase</keyword>
<dbReference type="OrthoDB" id="1933717at2759"/>
<proteinExistence type="inferred from homology"/>
<dbReference type="Pfam" id="PF00106">
    <property type="entry name" value="adh_short"/>
    <property type="match status" value="1"/>
</dbReference>
<dbReference type="EMBL" id="MU003918">
    <property type="protein sequence ID" value="KAF2715941.1"/>
    <property type="molecule type" value="Genomic_DNA"/>
</dbReference>
<organism evidence="5 6">
    <name type="scientific">Polychaeton citri CBS 116435</name>
    <dbReference type="NCBI Taxonomy" id="1314669"/>
    <lineage>
        <taxon>Eukaryota</taxon>
        <taxon>Fungi</taxon>
        <taxon>Dikarya</taxon>
        <taxon>Ascomycota</taxon>
        <taxon>Pezizomycotina</taxon>
        <taxon>Dothideomycetes</taxon>
        <taxon>Dothideomycetidae</taxon>
        <taxon>Capnodiales</taxon>
        <taxon>Capnodiaceae</taxon>
        <taxon>Polychaeton</taxon>
    </lineage>
</organism>
<dbReference type="PRINTS" id="PR00080">
    <property type="entry name" value="SDRFAMILY"/>
</dbReference>
<dbReference type="InterPro" id="IPR036291">
    <property type="entry name" value="NAD(P)-bd_dom_sf"/>
</dbReference>
<evidence type="ECO:0000256" key="1">
    <source>
        <dbReference type="ARBA" id="ARBA00006484"/>
    </source>
</evidence>
<dbReference type="Proteomes" id="UP000799441">
    <property type="component" value="Unassembled WGS sequence"/>
</dbReference>
<protein>
    <submittedName>
        <fullName evidence="5">Carbonyl reductase</fullName>
    </submittedName>
</protein>
<dbReference type="InterPro" id="IPR002347">
    <property type="entry name" value="SDR_fam"/>
</dbReference>
<dbReference type="SUPFAM" id="SSF51735">
    <property type="entry name" value="NAD(P)-binding Rossmann-fold domains"/>
    <property type="match status" value="1"/>
</dbReference>
<dbReference type="PANTHER" id="PTHR43963:SF6">
    <property type="entry name" value="CHAIN DEHYDROGENASE FAMILY PROTEIN, PUTATIVE (AFU_ORTHOLOGUE AFUA_3G15350)-RELATED"/>
    <property type="match status" value="1"/>
</dbReference>
<evidence type="ECO:0000313" key="5">
    <source>
        <dbReference type="EMBL" id="KAF2715941.1"/>
    </source>
</evidence>
<dbReference type="GO" id="GO:0016491">
    <property type="term" value="F:oxidoreductase activity"/>
    <property type="evidence" value="ECO:0007669"/>
    <property type="project" value="UniProtKB-KW"/>
</dbReference>
<sequence length="311" mass="33954">MSRFARIAVVTGANKGIGYGLALHLALRYPCSRFNTGHLLVILTARDPSRGQHAIDQISSDERLTKARILASQGGLVSFEWKLLDISSRPSIDAFVRDLAQEHNGIDILVNNAGIEQPGFDMQSISATLLTNFHGTVYLSTTILPHLRKSTDSRLVNIASVDGVLDDQYSEEMKARFHSAARNAEMALTLEEAVRPASRLMSEFEALAALGPDALTHAGFPRHSYAVSKAGLIAATRCIALKTRHSNTSGEIQDAFPLVVSCCPGWVRTDLTHGRGDKDVTEGVVTPLHVMLQDIGHQTGDFWSELEVVEW</sequence>
<keyword evidence="6" id="KW-1185">Reference proteome</keyword>
<evidence type="ECO:0000256" key="4">
    <source>
        <dbReference type="RuleBase" id="RU000363"/>
    </source>
</evidence>
<dbReference type="Gene3D" id="3.40.50.720">
    <property type="entry name" value="NAD(P)-binding Rossmann-like Domain"/>
    <property type="match status" value="1"/>
</dbReference>
<reference evidence="5" key="1">
    <citation type="journal article" date="2020" name="Stud. Mycol.">
        <title>101 Dothideomycetes genomes: a test case for predicting lifestyles and emergence of pathogens.</title>
        <authorList>
            <person name="Haridas S."/>
            <person name="Albert R."/>
            <person name="Binder M."/>
            <person name="Bloem J."/>
            <person name="Labutti K."/>
            <person name="Salamov A."/>
            <person name="Andreopoulos B."/>
            <person name="Baker S."/>
            <person name="Barry K."/>
            <person name="Bills G."/>
            <person name="Bluhm B."/>
            <person name="Cannon C."/>
            <person name="Castanera R."/>
            <person name="Culley D."/>
            <person name="Daum C."/>
            <person name="Ezra D."/>
            <person name="Gonzalez J."/>
            <person name="Henrissat B."/>
            <person name="Kuo A."/>
            <person name="Liang C."/>
            <person name="Lipzen A."/>
            <person name="Lutzoni F."/>
            <person name="Magnuson J."/>
            <person name="Mondo S."/>
            <person name="Nolan M."/>
            <person name="Ohm R."/>
            <person name="Pangilinan J."/>
            <person name="Park H.-J."/>
            <person name="Ramirez L."/>
            <person name="Alfaro M."/>
            <person name="Sun H."/>
            <person name="Tritt A."/>
            <person name="Yoshinaga Y."/>
            <person name="Zwiers L.-H."/>
            <person name="Turgeon B."/>
            <person name="Goodwin S."/>
            <person name="Spatafora J."/>
            <person name="Crous P."/>
            <person name="Grigoriev I."/>
        </authorList>
    </citation>
    <scope>NUCLEOTIDE SEQUENCE</scope>
    <source>
        <strain evidence="5">CBS 116435</strain>
    </source>
</reference>
<dbReference type="PRINTS" id="PR00081">
    <property type="entry name" value="GDHRDH"/>
</dbReference>
<evidence type="ECO:0000313" key="6">
    <source>
        <dbReference type="Proteomes" id="UP000799441"/>
    </source>
</evidence>
<comment type="caution">
    <text evidence="5">The sequence shown here is derived from an EMBL/GenBank/DDBJ whole genome shotgun (WGS) entry which is preliminary data.</text>
</comment>
<name>A0A9P4PZW5_9PEZI</name>
<evidence type="ECO:0000256" key="2">
    <source>
        <dbReference type="ARBA" id="ARBA00022857"/>
    </source>
</evidence>
<comment type="similarity">
    <text evidence="1 4">Belongs to the short-chain dehydrogenases/reductases (SDR) family.</text>
</comment>
<evidence type="ECO:0000256" key="3">
    <source>
        <dbReference type="ARBA" id="ARBA00023002"/>
    </source>
</evidence>
<dbReference type="AlphaFoldDB" id="A0A9P4PZW5"/>